<feature type="transmembrane region" description="Helical" evidence="12">
    <location>
        <begin position="356"/>
        <end position="375"/>
    </location>
</feature>
<dbReference type="InterPro" id="IPR013013">
    <property type="entry name" value="PTS_EIIC_1"/>
</dbReference>
<dbReference type="InterPro" id="IPR001996">
    <property type="entry name" value="PTS_IIB_1"/>
</dbReference>
<evidence type="ECO:0000259" key="15">
    <source>
        <dbReference type="PROSITE" id="PS51103"/>
    </source>
</evidence>
<evidence type="ECO:0000256" key="12">
    <source>
        <dbReference type="SAM" id="Phobius"/>
    </source>
</evidence>
<dbReference type="Proteomes" id="UP000214666">
    <property type="component" value="Chromosome"/>
</dbReference>
<evidence type="ECO:0000256" key="6">
    <source>
        <dbReference type="ARBA" id="ARBA00022683"/>
    </source>
</evidence>
<dbReference type="CDD" id="cd00212">
    <property type="entry name" value="PTS_IIB_glc"/>
    <property type="match status" value="1"/>
</dbReference>
<dbReference type="OrthoDB" id="9769191at2"/>
<comment type="subcellular location">
    <subcellularLocation>
        <location evidence="1">Cell membrane</location>
        <topology evidence="1">Multi-pass membrane protein</topology>
    </subcellularLocation>
</comment>
<protein>
    <submittedName>
        <fullName evidence="16">PTS beta-glucoside transporter subunit IIABC</fullName>
    </submittedName>
</protein>
<evidence type="ECO:0000256" key="9">
    <source>
        <dbReference type="ARBA" id="ARBA00022989"/>
    </source>
</evidence>
<feature type="transmembrane region" description="Helical" evidence="12">
    <location>
        <begin position="145"/>
        <end position="165"/>
    </location>
</feature>
<evidence type="ECO:0000256" key="1">
    <source>
        <dbReference type="ARBA" id="ARBA00004651"/>
    </source>
</evidence>
<organism evidence="16 17">
    <name type="scientific">Paenibacillus kribbensis</name>
    <dbReference type="NCBI Taxonomy" id="172713"/>
    <lineage>
        <taxon>Bacteria</taxon>
        <taxon>Bacillati</taxon>
        <taxon>Bacillota</taxon>
        <taxon>Bacilli</taxon>
        <taxon>Bacillales</taxon>
        <taxon>Paenibacillaceae</taxon>
        <taxon>Paenibacillus</taxon>
    </lineage>
</organism>
<feature type="transmembrane region" description="Helical" evidence="12">
    <location>
        <begin position="104"/>
        <end position="125"/>
    </location>
</feature>
<feature type="transmembrane region" description="Helical" evidence="12">
    <location>
        <begin position="425"/>
        <end position="448"/>
    </location>
</feature>
<reference evidence="16 17" key="1">
    <citation type="submission" date="2017-03" db="EMBL/GenBank/DDBJ databases">
        <title>Complete genome sequence of Paenibacillus Kribbensis producing bioflocculants.</title>
        <authorList>
            <person name="Lee H.-G."/>
            <person name="Oh H.-M."/>
        </authorList>
    </citation>
    <scope>NUCLEOTIDE SEQUENCE [LARGE SCALE GENOMIC DNA]</scope>
    <source>
        <strain evidence="16 17">AM49</strain>
    </source>
</reference>
<keyword evidence="3" id="KW-1003">Cell membrane</keyword>
<evidence type="ECO:0000256" key="2">
    <source>
        <dbReference type="ARBA" id="ARBA00022448"/>
    </source>
</evidence>
<dbReference type="InterPro" id="IPR001127">
    <property type="entry name" value="PTS_EIIA_1_perm"/>
</dbReference>
<proteinExistence type="predicted"/>
<dbReference type="GO" id="GO:0015771">
    <property type="term" value="P:trehalose transport"/>
    <property type="evidence" value="ECO:0007669"/>
    <property type="project" value="TreeGrafter"/>
</dbReference>
<feature type="domain" description="PTS EIIA type-1" evidence="13">
    <location>
        <begin position="498"/>
        <end position="602"/>
    </location>
</feature>
<dbReference type="PROSITE" id="PS51103">
    <property type="entry name" value="PTS_EIIC_TYPE_1"/>
    <property type="match status" value="1"/>
</dbReference>
<dbReference type="GO" id="GO:0090589">
    <property type="term" value="F:protein-phosphocysteine-trehalose phosphotransferase system transporter activity"/>
    <property type="evidence" value="ECO:0007669"/>
    <property type="project" value="TreeGrafter"/>
</dbReference>
<dbReference type="InterPro" id="IPR018113">
    <property type="entry name" value="PTrfase_EIIB_Cys"/>
</dbReference>
<feature type="transmembrane region" description="Helical" evidence="12">
    <location>
        <begin position="286"/>
        <end position="312"/>
    </location>
</feature>
<dbReference type="GO" id="GO:0005886">
    <property type="term" value="C:plasma membrane"/>
    <property type="evidence" value="ECO:0007669"/>
    <property type="project" value="UniProtKB-SubCell"/>
</dbReference>
<keyword evidence="8" id="KW-0418">Kinase</keyword>
<dbReference type="PANTHER" id="PTHR30175">
    <property type="entry name" value="PHOSPHOTRANSFERASE SYSTEM TRANSPORT PROTEIN"/>
    <property type="match status" value="1"/>
</dbReference>
<evidence type="ECO:0000313" key="16">
    <source>
        <dbReference type="EMBL" id="ASR47549.1"/>
    </source>
</evidence>
<feature type="transmembrane region" description="Helical" evidence="12">
    <location>
        <begin position="177"/>
        <end position="196"/>
    </location>
</feature>
<dbReference type="AlphaFoldDB" id="A0A222WM29"/>
<dbReference type="Pfam" id="PF00367">
    <property type="entry name" value="PTS_EIIB"/>
    <property type="match status" value="1"/>
</dbReference>
<feature type="domain" description="PTS EIIB type-1" evidence="14">
    <location>
        <begin position="4"/>
        <end position="86"/>
    </location>
</feature>
<dbReference type="PROSITE" id="PS01035">
    <property type="entry name" value="PTS_EIIB_TYPE_1_CYS"/>
    <property type="match status" value="1"/>
</dbReference>
<evidence type="ECO:0000256" key="4">
    <source>
        <dbReference type="ARBA" id="ARBA00022597"/>
    </source>
</evidence>
<dbReference type="Gene3D" id="2.70.70.10">
    <property type="entry name" value="Glucose Permease (Domain IIA)"/>
    <property type="match status" value="1"/>
</dbReference>
<dbReference type="SUPFAM" id="SSF55604">
    <property type="entry name" value="Glucose permease domain IIB"/>
    <property type="match status" value="1"/>
</dbReference>
<keyword evidence="5" id="KW-0808">Transferase</keyword>
<name>A0A222WM29_9BACL</name>
<dbReference type="PROSITE" id="PS51098">
    <property type="entry name" value="PTS_EIIB_TYPE_1"/>
    <property type="match status" value="1"/>
</dbReference>
<keyword evidence="9 12" id="KW-1133">Transmembrane helix</keyword>
<dbReference type="SUPFAM" id="SSF51261">
    <property type="entry name" value="Duplicated hybrid motif"/>
    <property type="match status" value="1"/>
</dbReference>
<dbReference type="NCBIfam" id="TIGR00830">
    <property type="entry name" value="PTBA"/>
    <property type="match status" value="1"/>
</dbReference>
<evidence type="ECO:0000256" key="7">
    <source>
        <dbReference type="ARBA" id="ARBA00022692"/>
    </source>
</evidence>
<evidence type="ECO:0000256" key="10">
    <source>
        <dbReference type="ARBA" id="ARBA00023136"/>
    </source>
</evidence>
<keyword evidence="4" id="KW-0762">Sugar transport</keyword>
<dbReference type="Pfam" id="PF02378">
    <property type="entry name" value="PTS_EIIC"/>
    <property type="match status" value="1"/>
</dbReference>
<keyword evidence="6" id="KW-0598">Phosphotransferase system</keyword>
<dbReference type="GO" id="GO:0009401">
    <property type="term" value="P:phosphoenolpyruvate-dependent sugar phosphotransferase system"/>
    <property type="evidence" value="ECO:0007669"/>
    <property type="project" value="UniProtKB-KW"/>
</dbReference>
<keyword evidence="17" id="KW-1185">Reference proteome</keyword>
<evidence type="ECO:0000256" key="8">
    <source>
        <dbReference type="ARBA" id="ARBA00022777"/>
    </source>
</evidence>
<feature type="active site" description="Phosphocysteine intermediate; for EIIB activity" evidence="11">
    <location>
        <position position="26"/>
    </location>
</feature>
<dbReference type="InterPro" id="IPR050558">
    <property type="entry name" value="PTS_Sugar-Specific_Components"/>
</dbReference>
<feature type="transmembrane region" description="Helical" evidence="12">
    <location>
        <begin position="202"/>
        <end position="224"/>
    </location>
</feature>
<keyword evidence="10 12" id="KW-0472">Membrane</keyword>
<dbReference type="STRING" id="172713.GCA_001705305_04779"/>
<evidence type="ECO:0000256" key="11">
    <source>
        <dbReference type="PROSITE-ProRule" id="PRU00421"/>
    </source>
</evidence>
<dbReference type="InterPro" id="IPR003352">
    <property type="entry name" value="PTS_EIIC"/>
</dbReference>
<dbReference type="PROSITE" id="PS51093">
    <property type="entry name" value="PTS_EIIA_TYPE_1"/>
    <property type="match status" value="1"/>
</dbReference>
<dbReference type="Pfam" id="PF00358">
    <property type="entry name" value="PTS_EIIA_1"/>
    <property type="match status" value="1"/>
</dbReference>
<gene>
    <name evidence="16" type="ORF">B4V02_13135</name>
</gene>
<dbReference type="FunFam" id="3.30.1360.60:FF:000001">
    <property type="entry name" value="PTS system glucose-specific IIBC component PtsG"/>
    <property type="match status" value="1"/>
</dbReference>
<feature type="transmembrane region" description="Helical" evidence="12">
    <location>
        <begin position="324"/>
        <end position="344"/>
    </location>
</feature>
<dbReference type="GO" id="GO:0016301">
    <property type="term" value="F:kinase activity"/>
    <property type="evidence" value="ECO:0007669"/>
    <property type="project" value="UniProtKB-KW"/>
</dbReference>
<sequence length="629" mass="67212">MDNRKLAEDIIKYVGGKENIDHLEHCVTRLRFMLKDNATAQTDKIKNLDGVMTAIISGGQYQVVIGNKVKDVYSEVMNQLGAHFTTEESNTAGSDKKKNAFNRLIDVIVGIISPIIGVMASAGIIKGFLALFTALHWLAQTDGTYILLNALGDSLFYFLPVLIGFSAGKKFGANPFITAVLGAALVYPNIVTAYNAGSSLSFVGIPVVLANYTSSLFPIIFAAWMAAKIEKWFERKLPASLKMIFVPLFTILITGILAFLIVGPVLSAFSDGLAKVTMAIYNLSPVVAGIILGGFWQIIVIFGLHYAFIPVLINNITTLHYDPVNAILNVTVLAQVGAALGVFLKAKSKKVRSIAGPAALSAAMGVTEPAIYGISLPMKKPFVMAGIAGAMGGGITAAMGARMYGFGGSGMFAAPLFINPKGIDVSFYAFLTSSATALVVATILTYLFGYKNQPEPAADKVAEPVEESSGTSDLHINDTKTVYNPVQGMLIPLSEVKDEAFSSGAMGKGFAIIPRDNKVYAPFDGTIVTVANSKHALALLSTDGVELLIHIGINTVKLKGAPFDIKVKENDRVKKGLLLAEVDFAMIVESNYDVTIPIIVTNSFDHQLIELQAAENQEVQTGDPVLSIR</sequence>
<evidence type="ECO:0000256" key="5">
    <source>
        <dbReference type="ARBA" id="ARBA00022679"/>
    </source>
</evidence>
<dbReference type="PROSITE" id="PS00371">
    <property type="entry name" value="PTS_EIIA_TYPE_1_HIS"/>
    <property type="match status" value="1"/>
</dbReference>
<evidence type="ECO:0000313" key="17">
    <source>
        <dbReference type="Proteomes" id="UP000214666"/>
    </source>
</evidence>
<dbReference type="InterPro" id="IPR011055">
    <property type="entry name" value="Dup_hybrid_motif"/>
</dbReference>
<feature type="domain" description="PTS EIIC type-1" evidence="15">
    <location>
        <begin position="106"/>
        <end position="460"/>
    </location>
</feature>
<dbReference type="KEGG" id="pkb:B4V02_13135"/>
<accession>A0A222WM29</accession>
<dbReference type="InterPro" id="IPR011297">
    <property type="entry name" value="PTS_IIABC_b_glu"/>
</dbReference>
<dbReference type="InterPro" id="IPR036878">
    <property type="entry name" value="Glu_permease_IIB"/>
</dbReference>
<keyword evidence="2" id="KW-0813">Transport</keyword>
<dbReference type="GO" id="GO:0008982">
    <property type="term" value="F:protein-N(PI)-phosphohistidine-sugar phosphotransferase activity"/>
    <property type="evidence" value="ECO:0007669"/>
    <property type="project" value="InterPro"/>
</dbReference>
<dbReference type="Gene3D" id="3.30.1360.60">
    <property type="entry name" value="Glucose permease domain IIB"/>
    <property type="match status" value="1"/>
</dbReference>
<dbReference type="PANTHER" id="PTHR30175:SF1">
    <property type="entry name" value="PTS SYSTEM ARBUTIN-, CELLOBIOSE-, AND SALICIN-SPECIFIC EIIBC COMPONENT-RELATED"/>
    <property type="match status" value="1"/>
</dbReference>
<feature type="transmembrane region" description="Helical" evidence="12">
    <location>
        <begin position="382"/>
        <end position="405"/>
    </location>
</feature>
<evidence type="ECO:0000259" key="14">
    <source>
        <dbReference type="PROSITE" id="PS51098"/>
    </source>
</evidence>
<dbReference type="RefSeq" id="WP_094155127.1">
    <property type="nucleotide sequence ID" value="NZ_CP020028.1"/>
</dbReference>
<keyword evidence="7 12" id="KW-0812">Transmembrane</keyword>
<dbReference type="NCBIfam" id="TIGR01995">
    <property type="entry name" value="PTS-II-ABC-beta"/>
    <property type="match status" value="1"/>
</dbReference>
<dbReference type="EMBL" id="CP020028">
    <property type="protein sequence ID" value="ASR47549.1"/>
    <property type="molecule type" value="Genomic_DNA"/>
</dbReference>
<dbReference type="FunFam" id="2.70.70.10:FF:000001">
    <property type="entry name" value="PTS system glucose-specific IIA component"/>
    <property type="match status" value="1"/>
</dbReference>
<feature type="transmembrane region" description="Helical" evidence="12">
    <location>
        <begin position="244"/>
        <end position="266"/>
    </location>
</feature>
<evidence type="ECO:0000256" key="3">
    <source>
        <dbReference type="ARBA" id="ARBA00022475"/>
    </source>
</evidence>
<evidence type="ECO:0000259" key="13">
    <source>
        <dbReference type="PROSITE" id="PS51093"/>
    </source>
</evidence>